<comment type="subunit">
    <text evidence="7 9">Forms a cylinder of 14 subunits composed of two heptameric rings stacked back-to-back. Interacts with the co-chaperonin GroES.</text>
</comment>
<dbReference type="Pfam" id="PF00118">
    <property type="entry name" value="Cpn60_TCP1"/>
    <property type="match status" value="1"/>
</dbReference>
<evidence type="ECO:0000313" key="12">
    <source>
        <dbReference type="Proteomes" id="UP000317839"/>
    </source>
</evidence>
<evidence type="ECO:0000256" key="4">
    <source>
        <dbReference type="ARBA" id="ARBA00022840"/>
    </source>
</evidence>
<keyword evidence="6 7" id="KW-0413">Isomerase</keyword>
<evidence type="ECO:0000256" key="3">
    <source>
        <dbReference type="ARBA" id="ARBA00022741"/>
    </source>
</evidence>
<dbReference type="CDD" id="cd03344">
    <property type="entry name" value="GroEL"/>
    <property type="match status" value="1"/>
</dbReference>
<dbReference type="Gene3D" id="3.30.260.10">
    <property type="entry name" value="TCP-1-like chaperonin intermediate domain"/>
    <property type="match status" value="1"/>
</dbReference>
<reference evidence="11 12" key="1">
    <citation type="submission" date="2019-06" db="EMBL/GenBank/DDBJ databases">
        <title>Draft genome of Aliikangiella marina GYP-15.</title>
        <authorList>
            <person name="Wang G."/>
        </authorList>
    </citation>
    <scope>NUCLEOTIDE SEQUENCE [LARGE SCALE GENOMIC DNA]</scope>
    <source>
        <strain evidence="11 12">GYP-15</strain>
    </source>
</reference>
<feature type="binding site" evidence="7">
    <location>
        <position position="415"/>
    </location>
    <ligand>
        <name>ATP</name>
        <dbReference type="ChEBI" id="CHEBI:30616"/>
    </ligand>
</feature>
<dbReference type="FunFam" id="1.10.560.10:FF:000001">
    <property type="entry name" value="60 kDa chaperonin"/>
    <property type="match status" value="1"/>
</dbReference>
<evidence type="ECO:0000313" key="11">
    <source>
        <dbReference type="EMBL" id="TQV70906.1"/>
    </source>
</evidence>
<dbReference type="PANTHER" id="PTHR45633">
    <property type="entry name" value="60 KDA HEAT SHOCK PROTEIN, MITOCHONDRIAL"/>
    <property type="match status" value="1"/>
</dbReference>
<keyword evidence="12" id="KW-1185">Reference proteome</keyword>
<evidence type="ECO:0000256" key="10">
    <source>
        <dbReference type="SAM" id="Coils"/>
    </source>
</evidence>
<dbReference type="NCBIfam" id="TIGR02348">
    <property type="entry name" value="GroEL"/>
    <property type="match status" value="1"/>
</dbReference>
<feature type="binding site" evidence="7">
    <location>
        <begin position="479"/>
        <end position="481"/>
    </location>
    <ligand>
        <name>ATP</name>
        <dbReference type="ChEBI" id="CHEBI:30616"/>
    </ligand>
</feature>
<evidence type="ECO:0000256" key="6">
    <source>
        <dbReference type="ARBA" id="ARBA00023235"/>
    </source>
</evidence>
<dbReference type="NCBIfam" id="NF009487">
    <property type="entry name" value="PRK12849.1"/>
    <property type="match status" value="1"/>
</dbReference>
<evidence type="ECO:0000256" key="8">
    <source>
        <dbReference type="RuleBase" id="RU000418"/>
    </source>
</evidence>
<feature type="binding site" evidence="7">
    <location>
        <begin position="87"/>
        <end position="91"/>
    </location>
    <ligand>
        <name>ATP</name>
        <dbReference type="ChEBI" id="CHEBI:30616"/>
    </ligand>
</feature>
<feature type="binding site" evidence="7">
    <location>
        <position position="495"/>
    </location>
    <ligand>
        <name>ATP</name>
        <dbReference type="ChEBI" id="CHEBI:30616"/>
    </ligand>
</feature>
<dbReference type="Gene3D" id="1.10.560.10">
    <property type="entry name" value="GroEL-like equatorial domain"/>
    <property type="match status" value="1"/>
</dbReference>
<comment type="caution">
    <text evidence="11">The sequence shown here is derived from an EMBL/GenBank/DDBJ whole genome shotgun (WGS) entry which is preliminary data.</text>
</comment>
<feature type="binding site" evidence="7">
    <location>
        <begin position="30"/>
        <end position="33"/>
    </location>
    <ligand>
        <name>ATP</name>
        <dbReference type="ChEBI" id="CHEBI:30616"/>
    </ligand>
</feature>
<dbReference type="SUPFAM" id="SSF54849">
    <property type="entry name" value="GroEL-intermediate domain like"/>
    <property type="match status" value="1"/>
</dbReference>
<evidence type="ECO:0000256" key="7">
    <source>
        <dbReference type="HAMAP-Rule" id="MF_00600"/>
    </source>
</evidence>
<dbReference type="SUPFAM" id="SSF52029">
    <property type="entry name" value="GroEL apical domain-like"/>
    <property type="match status" value="1"/>
</dbReference>
<evidence type="ECO:0000256" key="5">
    <source>
        <dbReference type="ARBA" id="ARBA00023186"/>
    </source>
</evidence>
<evidence type="ECO:0000256" key="2">
    <source>
        <dbReference type="ARBA" id="ARBA00022490"/>
    </source>
</evidence>
<gene>
    <name evidence="7 11" type="primary">groL</name>
    <name evidence="7" type="synonym">groEL</name>
    <name evidence="11" type="ORF">FLL45_21495</name>
</gene>
<dbReference type="GO" id="GO:0051082">
    <property type="term" value="F:unfolded protein binding"/>
    <property type="evidence" value="ECO:0007669"/>
    <property type="project" value="UniProtKB-UniRule"/>
</dbReference>
<dbReference type="GO" id="GO:0140662">
    <property type="term" value="F:ATP-dependent protein folding chaperone"/>
    <property type="evidence" value="ECO:0007669"/>
    <property type="project" value="InterPro"/>
</dbReference>
<dbReference type="EMBL" id="VIKR01000007">
    <property type="protein sequence ID" value="TQV70906.1"/>
    <property type="molecule type" value="Genomic_DNA"/>
</dbReference>
<dbReference type="InterPro" id="IPR027410">
    <property type="entry name" value="TCP-1-like_intermed_sf"/>
</dbReference>
<dbReference type="NCBIfam" id="NF009489">
    <property type="entry name" value="PRK12851.1"/>
    <property type="match status" value="1"/>
</dbReference>
<dbReference type="PRINTS" id="PR00298">
    <property type="entry name" value="CHAPERONIN60"/>
</dbReference>
<organism evidence="11 12">
    <name type="scientific">Aliikangiella marina</name>
    <dbReference type="NCBI Taxonomy" id="1712262"/>
    <lineage>
        <taxon>Bacteria</taxon>
        <taxon>Pseudomonadati</taxon>
        <taxon>Pseudomonadota</taxon>
        <taxon>Gammaproteobacteria</taxon>
        <taxon>Oceanospirillales</taxon>
        <taxon>Pleioneaceae</taxon>
        <taxon>Aliikangiella</taxon>
    </lineage>
</organism>
<dbReference type="GO" id="GO:0016853">
    <property type="term" value="F:isomerase activity"/>
    <property type="evidence" value="ECO:0007669"/>
    <property type="project" value="UniProtKB-KW"/>
</dbReference>
<dbReference type="NCBIfam" id="NF000592">
    <property type="entry name" value="PRK00013.1"/>
    <property type="match status" value="1"/>
</dbReference>
<dbReference type="FunFam" id="3.50.7.10:FF:000001">
    <property type="entry name" value="60 kDa chaperonin"/>
    <property type="match status" value="1"/>
</dbReference>
<dbReference type="AlphaFoldDB" id="A0A545T113"/>
<dbReference type="GO" id="GO:0005737">
    <property type="term" value="C:cytoplasm"/>
    <property type="evidence" value="ECO:0007669"/>
    <property type="project" value="UniProtKB-SubCell"/>
</dbReference>
<evidence type="ECO:0000256" key="1">
    <source>
        <dbReference type="ARBA" id="ARBA00006607"/>
    </source>
</evidence>
<dbReference type="Gene3D" id="3.50.7.10">
    <property type="entry name" value="GroEL"/>
    <property type="match status" value="1"/>
</dbReference>
<dbReference type="InterPro" id="IPR027409">
    <property type="entry name" value="GroEL-like_apical_dom_sf"/>
</dbReference>
<dbReference type="GO" id="GO:0042026">
    <property type="term" value="P:protein refolding"/>
    <property type="evidence" value="ECO:0007669"/>
    <property type="project" value="UniProtKB-UniRule"/>
</dbReference>
<dbReference type="InterPro" id="IPR002423">
    <property type="entry name" value="Cpn60/GroEL/TCP-1"/>
</dbReference>
<keyword evidence="4 7" id="KW-0067">ATP-binding</keyword>
<comment type="similarity">
    <text evidence="1 7 8">Belongs to the chaperonin (HSP60) family.</text>
</comment>
<comment type="function">
    <text evidence="7 9">Together with its co-chaperonin GroES, plays an essential role in assisting protein folding. The GroEL-GroES system forms a nano-cage that allows encapsulation of the non-native substrate proteins and provides a physical environment optimized to promote and accelerate protein folding.</text>
</comment>
<dbReference type="InterPro" id="IPR018370">
    <property type="entry name" value="Chaperonin_Cpn60_CS"/>
</dbReference>
<dbReference type="InterPro" id="IPR027413">
    <property type="entry name" value="GROEL-like_equatorial_sf"/>
</dbReference>
<dbReference type="Proteomes" id="UP000317839">
    <property type="component" value="Unassembled WGS sequence"/>
</dbReference>
<dbReference type="HAMAP" id="MF_00600">
    <property type="entry name" value="CH60"/>
    <property type="match status" value="1"/>
</dbReference>
<dbReference type="NCBIfam" id="NF009488">
    <property type="entry name" value="PRK12850.1"/>
    <property type="match status" value="1"/>
</dbReference>
<protein>
    <recommendedName>
        <fullName evidence="7">Chaperonin GroEL</fullName>
        <ecNumber evidence="7">5.6.1.7</ecNumber>
    </recommendedName>
    <alternativeName>
        <fullName evidence="7">60 kDa chaperonin</fullName>
    </alternativeName>
    <alternativeName>
        <fullName evidence="7">Chaperonin-60</fullName>
        <shortName evidence="7">Cpn60</shortName>
    </alternativeName>
</protein>
<name>A0A545T113_9GAMM</name>
<comment type="subcellular location">
    <subcellularLocation>
        <location evidence="7">Cytoplasm</location>
    </subcellularLocation>
</comment>
<accession>A0A545T113</accession>
<proteinExistence type="inferred from homology"/>
<evidence type="ECO:0000256" key="9">
    <source>
        <dbReference type="RuleBase" id="RU000419"/>
    </source>
</evidence>
<dbReference type="InterPro" id="IPR001844">
    <property type="entry name" value="Cpn60/GroEL"/>
</dbReference>
<keyword evidence="5 7" id="KW-0143">Chaperone</keyword>
<dbReference type="SUPFAM" id="SSF48592">
    <property type="entry name" value="GroEL equatorial domain-like"/>
    <property type="match status" value="1"/>
</dbReference>
<dbReference type="EC" id="5.6.1.7" evidence="7"/>
<keyword evidence="10" id="KW-0175">Coiled coil</keyword>
<feature type="coiled-coil region" evidence="10">
    <location>
        <begin position="339"/>
        <end position="366"/>
    </location>
</feature>
<keyword evidence="2 7" id="KW-0963">Cytoplasm</keyword>
<dbReference type="PROSITE" id="PS00296">
    <property type="entry name" value="CHAPERONINS_CPN60"/>
    <property type="match status" value="1"/>
</dbReference>
<dbReference type="GO" id="GO:0005524">
    <property type="term" value="F:ATP binding"/>
    <property type="evidence" value="ECO:0007669"/>
    <property type="project" value="UniProtKB-UniRule"/>
</dbReference>
<dbReference type="OrthoDB" id="9766614at2"/>
<sequence>MMAKDVRFGDDARSQMVAGVNTLANAVKVTLGPKGRNVVLEKSFGAPTVTKDGVSVAKEIELENKFENMGAQMVKEVASQTSDVAGDGTTTATVLSQSILNEGLKSVAAGMNPMDLKRGIDQAVKAIVDELKAISVPCEDSKAIAQVGTISANSDSDVGDIIATAMEKVGKEGVITVEEGSGLENELDVVEGMQFDRGYLSPYFINNQDSMSVELENPFLLVVDKKVSNIRDLLPVLEAVAKAGKPLLIIAEDVEGEALATLVVNNMRGIVKVAAVKAPGFGDRRKAMLEDIAILTGATVISEEVGLNLEGATLDDLGSAKKISITKENTTIIDGNGEVANIEGRVEQIRRQIEETSSDYDREKLQERVAKLAGGVAVIKVGAATEVEMKEKKARVEDALHATRAAVEEGVVPGGGVALVRAAAKVGELTGANDDQTAGIHILLRAVNGPLRQIVQNAGEEASVVLNNVANGEGNYGYNAANGEYGDMIDMGILDPTKVTRSALQHAASVSGLMITTEAMVADLPKEEAAAPDMGGMGGMGGMPGMM</sequence>
<keyword evidence="3 7" id="KW-0547">Nucleotide-binding</keyword>
<feature type="binding site" evidence="7">
    <location>
        <position position="51"/>
    </location>
    <ligand>
        <name>ATP</name>
        <dbReference type="ChEBI" id="CHEBI:30616"/>
    </ligand>
</feature>